<dbReference type="PANTHER" id="PTHR11662:SF399">
    <property type="entry name" value="FI19708P1-RELATED"/>
    <property type="match status" value="1"/>
</dbReference>
<dbReference type="EMBL" id="FWXI01000006">
    <property type="protein sequence ID" value="SMC62553.1"/>
    <property type="molecule type" value="Genomic_DNA"/>
</dbReference>
<dbReference type="Gene3D" id="1.20.1250.20">
    <property type="entry name" value="MFS general substrate transporter like domains"/>
    <property type="match status" value="2"/>
</dbReference>
<dbReference type="AlphaFoldDB" id="A0A1W2APG5"/>
<dbReference type="InterPro" id="IPR050382">
    <property type="entry name" value="MFS_Na/Anion_cotransporter"/>
</dbReference>
<dbReference type="Pfam" id="PF07690">
    <property type="entry name" value="MFS_1"/>
    <property type="match status" value="1"/>
</dbReference>
<feature type="transmembrane region" description="Helical" evidence="6">
    <location>
        <begin position="314"/>
        <end position="332"/>
    </location>
</feature>
<feature type="transmembrane region" description="Helical" evidence="6">
    <location>
        <begin position="181"/>
        <end position="199"/>
    </location>
</feature>
<evidence type="ECO:0000256" key="2">
    <source>
        <dbReference type="ARBA" id="ARBA00022448"/>
    </source>
</evidence>
<feature type="transmembrane region" description="Helical" evidence="6">
    <location>
        <begin position="99"/>
        <end position="122"/>
    </location>
</feature>
<accession>A0A1W2APG5</accession>
<dbReference type="STRING" id="112901.SAMN04488500_10621"/>
<dbReference type="InterPro" id="IPR011701">
    <property type="entry name" value="MFS"/>
</dbReference>
<feature type="transmembrane region" description="Helical" evidence="6">
    <location>
        <begin position="376"/>
        <end position="397"/>
    </location>
</feature>
<proteinExistence type="predicted"/>
<keyword evidence="2" id="KW-0813">Transport</keyword>
<feature type="transmembrane region" description="Helical" evidence="6">
    <location>
        <begin position="19"/>
        <end position="37"/>
    </location>
</feature>
<evidence type="ECO:0000256" key="5">
    <source>
        <dbReference type="ARBA" id="ARBA00023136"/>
    </source>
</evidence>
<keyword evidence="3 6" id="KW-0812">Transmembrane</keyword>
<dbReference type="GO" id="GO:0005886">
    <property type="term" value="C:plasma membrane"/>
    <property type="evidence" value="ECO:0007669"/>
    <property type="project" value="UniProtKB-SubCell"/>
</dbReference>
<feature type="transmembrane region" description="Helical" evidence="6">
    <location>
        <begin position="58"/>
        <end position="79"/>
    </location>
</feature>
<comment type="subcellular location">
    <subcellularLocation>
        <location evidence="1">Cell membrane</location>
        <topology evidence="1">Multi-pass membrane protein</topology>
    </subcellularLocation>
</comment>
<keyword evidence="4 6" id="KW-1133">Transmembrane helix</keyword>
<feature type="transmembrane region" description="Helical" evidence="6">
    <location>
        <begin position="249"/>
        <end position="270"/>
    </location>
</feature>
<evidence type="ECO:0000256" key="6">
    <source>
        <dbReference type="SAM" id="Phobius"/>
    </source>
</evidence>
<feature type="domain" description="Major facilitator superfamily (MFS) profile" evidence="7">
    <location>
        <begin position="21"/>
        <end position="429"/>
    </location>
</feature>
<evidence type="ECO:0000259" key="7">
    <source>
        <dbReference type="PROSITE" id="PS50850"/>
    </source>
</evidence>
<evidence type="ECO:0000256" key="4">
    <source>
        <dbReference type="ARBA" id="ARBA00022989"/>
    </source>
</evidence>
<dbReference type="CDD" id="cd17319">
    <property type="entry name" value="MFS_ExuT_GudP_like"/>
    <property type="match status" value="1"/>
</dbReference>
<dbReference type="Proteomes" id="UP000192738">
    <property type="component" value="Unassembled WGS sequence"/>
</dbReference>
<dbReference type="InterPro" id="IPR020846">
    <property type="entry name" value="MFS_dom"/>
</dbReference>
<dbReference type="PROSITE" id="PS50850">
    <property type="entry name" value="MFS"/>
    <property type="match status" value="1"/>
</dbReference>
<protein>
    <submittedName>
        <fullName evidence="8">Sugar phosphate permease</fullName>
    </submittedName>
</protein>
<evidence type="ECO:0000313" key="9">
    <source>
        <dbReference type="Proteomes" id="UP000192738"/>
    </source>
</evidence>
<dbReference type="GO" id="GO:0022857">
    <property type="term" value="F:transmembrane transporter activity"/>
    <property type="evidence" value="ECO:0007669"/>
    <property type="project" value="InterPro"/>
</dbReference>
<feature type="transmembrane region" description="Helical" evidence="6">
    <location>
        <begin position="338"/>
        <end position="355"/>
    </location>
</feature>
<feature type="transmembrane region" description="Helical" evidence="6">
    <location>
        <begin position="282"/>
        <end position="302"/>
    </location>
</feature>
<keyword evidence="5 6" id="KW-0472">Membrane</keyword>
<name>A0A1W2APG5_9FIRM</name>
<dbReference type="InterPro" id="IPR036259">
    <property type="entry name" value="MFS_trans_sf"/>
</dbReference>
<dbReference type="PANTHER" id="PTHR11662">
    <property type="entry name" value="SOLUTE CARRIER FAMILY 17"/>
    <property type="match status" value="1"/>
</dbReference>
<feature type="transmembrane region" description="Helical" evidence="6">
    <location>
        <begin position="403"/>
        <end position="426"/>
    </location>
</feature>
<keyword evidence="9" id="KW-1185">Reference proteome</keyword>
<dbReference type="RefSeq" id="WP_176215440.1">
    <property type="nucleotide sequence ID" value="NZ_CP155572.1"/>
</dbReference>
<gene>
    <name evidence="8" type="ORF">SAMN04488500_10621</name>
</gene>
<evidence type="ECO:0000313" key="8">
    <source>
        <dbReference type="EMBL" id="SMC62553.1"/>
    </source>
</evidence>
<sequence>MSNVTVRQVAGVKPTKERWVLVLILLLTLLIAYWDRVNVSILLADNSFLTEMGIKGDPVQMGLIMTLFLIAYGLANVLLSPLGDWMGPRKAMSLSILLWTISVAIGGFATVFTTLLVSRVILGVGEGMHWPMQSSFVKNWFPPSERGKANAVWLIGLMGGPALAMPFFSWVLSMWGWRGTFFSLVLLGMIPLLILWFYVTDHPRQHKRVNQEELDLIESGLKVEAELQKGIATETLVQRIKSFATDYRFWLLTVNYFCVASIWWGTMAWLPSYLKEARGFSWAAMGALSSLPYLLGGVSLLVFGHLADKWGRRAPFICFGHVGAALGIYFGAHAPDDLTAAILISGGIASIALALPQSWTILQQIVPSKAVGAATGSMNGLANAGSAFAPVLIGYFISVTGGYVGGLMFLVGVAILGALCMAVLSLKNY</sequence>
<dbReference type="SUPFAM" id="SSF103473">
    <property type="entry name" value="MFS general substrate transporter"/>
    <property type="match status" value="1"/>
</dbReference>
<evidence type="ECO:0000256" key="3">
    <source>
        <dbReference type="ARBA" id="ARBA00022692"/>
    </source>
</evidence>
<evidence type="ECO:0000256" key="1">
    <source>
        <dbReference type="ARBA" id="ARBA00004651"/>
    </source>
</evidence>
<reference evidence="8 9" key="1">
    <citation type="submission" date="2017-04" db="EMBL/GenBank/DDBJ databases">
        <authorList>
            <person name="Afonso C.L."/>
            <person name="Miller P.J."/>
            <person name="Scott M.A."/>
            <person name="Spackman E."/>
            <person name="Goraichik I."/>
            <person name="Dimitrov K.M."/>
            <person name="Suarez D.L."/>
            <person name="Swayne D.E."/>
        </authorList>
    </citation>
    <scope>NUCLEOTIDE SEQUENCE [LARGE SCALE GENOMIC DNA]</scope>
    <source>
        <strain evidence="8 9">DSM 5090</strain>
    </source>
</reference>
<organism evidence="8 9">
    <name type="scientific">Sporomusa malonica</name>
    <dbReference type="NCBI Taxonomy" id="112901"/>
    <lineage>
        <taxon>Bacteria</taxon>
        <taxon>Bacillati</taxon>
        <taxon>Bacillota</taxon>
        <taxon>Negativicutes</taxon>
        <taxon>Selenomonadales</taxon>
        <taxon>Sporomusaceae</taxon>
        <taxon>Sporomusa</taxon>
    </lineage>
</organism>